<keyword evidence="2" id="KW-1185">Reference proteome</keyword>
<gene>
    <name evidence="1" type="ORF">EI427_01330</name>
</gene>
<dbReference type="AlphaFoldDB" id="A0A3Q9FLF9"/>
<evidence type="ECO:0000313" key="1">
    <source>
        <dbReference type="EMBL" id="AZQ60901.1"/>
    </source>
</evidence>
<dbReference type="Proteomes" id="UP000267268">
    <property type="component" value="Chromosome 1"/>
</dbReference>
<evidence type="ECO:0000313" key="2">
    <source>
        <dbReference type="Proteomes" id="UP000267268"/>
    </source>
</evidence>
<dbReference type="OrthoDB" id="283474at2"/>
<accession>A0A3Q9FLF9</accession>
<dbReference type="Pfam" id="PF11322">
    <property type="entry name" value="DUF3124"/>
    <property type="match status" value="1"/>
</dbReference>
<dbReference type="KEGG" id="fll:EI427_01330"/>
<dbReference type="EMBL" id="CP034562">
    <property type="protein sequence ID" value="AZQ60901.1"/>
    <property type="molecule type" value="Genomic_DNA"/>
</dbReference>
<sequence length="185" mass="21010">MKKILKPLLIHLSIIFISFGCVTVDDFEVLSSPVYRKYIDKDRQLNLEFKEMHYVPAYSNLFYKNGNTKLNFAVVLSIRNTSAVESIFITSVDLRNSKGKSVRKYVSREVELAPLGSTEFIVNYNDNRSGPGANFIVEYGAENEIQDTPIIESVNIGHYGRHGFSFSSQSKKISNFNEADTFSEE</sequence>
<reference evidence="1 2" key="1">
    <citation type="submission" date="2018-12" db="EMBL/GenBank/DDBJ databases">
        <title>Flammeovirga pectinis sp. nov., isolated from the gut of the Korean scallop, Patinopecten yessoensis.</title>
        <authorList>
            <person name="Bae J.-W."/>
            <person name="Jeong Y.-S."/>
            <person name="Kang W."/>
        </authorList>
    </citation>
    <scope>NUCLEOTIDE SEQUENCE [LARGE SCALE GENOMIC DNA]</scope>
    <source>
        <strain evidence="1 2">L12M1</strain>
    </source>
</reference>
<protein>
    <submittedName>
        <fullName evidence="1">DUF3124 domain-containing protein</fullName>
    </submittedName>
</protein>
<name>A0A3Q9FLF9_9BACT</name>
<dbReference type="InterPro" id="IPR021471">
    <property type="entry name" value="DUF3124"/>
</dbReference>
<organism evidence="1 2">
    <name type="scientific">Flammeovirga pectinis</name>
    <dbReference type="NCBI Taxonomy" id="2494373"/>
    <lineage>
        <taxon>Bacteria</taxon>
        <taxon>Pseudomonadati</taxon>
        <taxon>Bacteroidota</taxon>
        <taxon>Cytophagia</taxon>
        <taxon>Cytophagales</taxon>
        <taxon>Flammeovirgaceae</taxon>
        <taxon>Flammeovirga</taxon>
    </lineage>
</organism>
<proteinExistence type="predicted"/>
<dbReference type="PROSITE" id="PS51257">
    <property type="entry name" value="PROKAR_LIPOPROTEIN"/>
    <property type="match status" value="1"/>
</dbReference>
<dbReference type="RefSeq" id="WP_126610870.1">
    <property type="nucleotide sequence ID" value="NZ_CP034562.1"/>
</dbReference>